<dbReference type="RefSeq" id="XP_025416873.1">
    <property type="nucleotide sequence ID" value="XM_025561088.1"/>
</dbReference>
<protein>
    <submittedName>
        <fullName evidence="3">Probable inactive protein kinase DDB_G0270444</fullName>
    </submittedName>
</protein>
<keyword evidence="2" id="KW-1185">Reference proteome</keyword>
<dbReference type="GO" id="GO:0016301">
    <property type="term" value="F:kinase activity"/>
    <property type="evidence" value="ECO:0007669"/>
    <property type="project" value="UniProtKB-KW"/>
</dbReference>
<sequence length="230" mass="25346">MGCAGSNPLPSGDTMQSTASNGRAVAVEPPTTADGDHRAGSMVQKVIGSVNVDDVVKKIQDVTGSMENLMDDTQEKLGSLFGKVEKKADDVEEEVKDKVNDVTSAMPEKSQVHEIILLTVEETRVIPLIPIDIMNSETLTCENDSLVNEVNNEAKENVANETKEEVINETKEEVTNDTKVEITNQIEEQAEIKDEDGAIEKSEQQIKEDEKEKAKDEEVKEEKDKPMDDE</sequence>
<feature type="region of interest" description="Disordered" evidence="1">
    <location>
        <begin position="1"/>
        <end position="39"/>
    </location>
</feature>
<proteinExistence type="predicted"/>
<organism evidence="2 3">
    <name type="scientific">Sipha flava</name>
    <name type="common">yellow sugarcane aphid</name>
    <dbReference type="NCBI Taxonomy" id="143950"/>
    <lineage>
        <taxon>Eukaryota</taxon>
        <taxon>Metazoa</taxon>
        <taxon>Ecdysozoa</taxon>
        <taxon>Arthropoda</taxon>
        <taxon>Hexapoda</taxon>
        <taxon>Insecta</taxon>
        <taxon>Pterygota</taxon>
        <taxon>Neoptera</taxon>
        <taxon>Paraneoptera</taxon>
        <taxon>Hemiptera</taxon>
        <taxon>Sternorrhyncha</taxon>
        <taxon>Aphidomorpha</taxon>
        <taxon>Aphidoidea</taxon>
        <taxon>Aphididae</taxon>
        <taxon>Sipha</taxon>
    </lineage>
</organism>
<accession>A0A8B8G242</accession>
<gene>
    <name evidence="3" type="primary">LOC112688071</name>
</gene>
<evidence type="ECO:0000313" key="2">
    <source>
        <dbReference type="Proteomes" id="UP000694846"/>
    </source>
</evidence>
<feature type="compositionally biased region" description="Basic and acidic residues" evidence="1">
    <location>
        <begin position="190"/>
        <end position="230"/>
    </location>
</feature>
<dbReference type="AlphaFoldDB" id="A0A8B8G242"/>
<keyword evidence="3" id="KW-0418">Kinase</keyword>
<keyword evidence="3" id="KW-0808">Transferase</keyword>
<feature type="region of interest" description="Disordered" evidence="1">
    <location>
        <begin position="187"/>
        <end position="230"/>
    </location>
</feature>
<dbReference type="OrthoDB" id="6630798at2759"/>
<evidence type="ECO:0000256" key="1">
    <source>
        <dbReference type="SAM" id="MobiDB-lite"/>
    </source>
</evidence>
<dbReference type="Proteomes" id="UP000694846">
    <property type="component" value="Unplaced"/>
</dbReference>
<evidence type="ECO:0000313" key="3">
    <source>
        <dbReference type="RefSeq" id="XP_025416873.1"/>
    </source>
</evidence>
<name>A0A8B8G242_9HEMI</name>
<dbReference type="GeneID" id="112688071"/>
<reference evidence="3" key="1">
    <citation type="submission" date="2025-08" db="UniProtKB">
        <authorList>
            <consortium name="RefSeq"/>
        </authorList>
    </citation>
    <scope>IDENTIFICATION</scope>
    <source>
        <tissue evidence="3">Whole body</tissue>
    </source>
</reference>